<dbReference type="Proteomes" id="UP001240678">
    <property type="component" value="Unassembled WGS sequence"/>
</dbReference>
<gene>
    <name evidence="1" type="ORF">CCOS01_02647</name>
</gene>
<accession>A0AAI9Z803</accession>
<name>A0AAI9Z803_9PEZI</name>
<evidence type="ECO:0000313" key="1">
    <source>
        <dbReference type="EMBL" id="KAK1537327.1"/>
    </source>
</evidence>
<dbReference type="GeneID" id="85334382"/>
<proteinExistence type="predicted"/>
<protein>
    <submittedName>
        <fullName evidence="1">Uncharacterized protein</fullName>
    </submittedName>
</protein>
<dbReference type="EMBL" id="MOOE01000002">
    <property type="protein sequence ID" value="KAK1537327.1"/>
    <property type="molecule type" value="Genomic_DNA"/>
</dbReference>
<reference evidence="1 2" key="1">
    <citation type="submission" date="2016-10" db="EMBL/GenBank/DDBJ databases">
        <title>The genome sequence of Colletotrichum fioriniae PJ7.</title>
        <authorList>
            <person name="Baroncelli R."/>
        </authorList>
    </citation>
    <scope>NUCLEOTIDE SEQUENCE [LARGE SCALE GENOMIC DNA]</scope>
    <source>
        <strain evidence="1 2">IMI 309622</strain>
    </source>
</reference>
<dbReference type="RefSeq" id="XP_060319485.1">
    <property type="nucleotide sequence ID" value="XM_060450835.1"/>
</dbReference>
<comment type="caution">
    <text evidence="1">The sequence shown here is derived from an EMBL/GenBank/DDBJ whole genome shotgun (WGS) entry which is preliminary data.</text>
</comment>
<keyword evidence="2" id="KW-1185">Reference proteome</keyword>
<organism evidence="1 2">
    <name type="scientific">Colletotrichum costaricense</name>
    <dbReference type="NCBI Taxonomy" id="1209916"/>
    <lineage>
        <taxon>Eukaryota</taxon>
        <taxon>Fungi</taxon>
        <taxon>Dikarya</taxon>
        <taxon>Ascomycota</taxon>
        <taxon>Pezizomycotina</taxon>
        <taxon>Sordariomycetes</taxon>
        <taxon>Hypocreomycetidae</taxon>
        <taxon>Glomerellales</taxon>
        <taxon>Glomerellaceae</taxon>
        <taxon>Colletotrichum</taxon>
        <taxon>Colletotrichum acutatum species complex</taxon>
    </lineage>
</organism>
<dbReference type="AlphaFoldDB" id="A0AAI9Z803"/>
<sequence length="144" mass="15502">MQTPGIRHSVAFMPASGAAISAGGECDRVLLHVPPIYNGQPLPEFGLPPAPLTITPLSKRPAVCPIPHHFVTSLYWFLGMASPEVCTPPAATPPLSKDEAIDRSFSATGRTLISSSEGQREDLIARHPMYTLFHLAKWDFVAAS</sequence>
<evidence type="ECO:0000313" key="2">
    <source>
        <dbReference type="Proteomes" id="UP001240678"/>
    </source>
</evidence>